<keyword evidence="4" id="KW-0862">Zinc</keyword>
<dbReference type="NCBIfam" id="NF000642">
    <property type="entry name" value="PRK00024.1"/>
    <property type="match status" value="1"/>
</dbReference>
<dbReference type="PANTHER" id="PTHR30471:SF3">
    <property type="entry name" value="UPF0758 PROTEIN YEES-RELATED"/>
    <property type="match status" value="1"/>
</dbReference>
<dbReference type="Pfam" id="PF20582">
    <property type="entry name" value="UPF0758_N"/>
    <property type="match status" value="1"/>
</dbReference>
<dbReference type="InterPro" id="IPR025657">
    <property type="entry name" value="RadC_JAB"/>
</dbReference>
<dbReference type="InterPro" id="IPR001405">
    <property type="entry name" value="UPF0758"/>
</dbReference>
<evidence type="ECO:0000313" key="8">
    <source>
        <dbReference type="EMBL" id="MCJ2380108.1"/>
    </source>
</evidence>
<dbReference type="PANTHER" id="PTHR30471">
    <property type="entry name" value="DNA REPAIR PROTEIN RADC"/>
    <property type="match status" value="1"/>
</dbReference>
<dbReference type="EMBL" id="JAKZMM010000010">
    <property type="protein sequence ID" value="MCJ2380108.1"/>
    <property type="molecule type" value="Genomic_DNA"/>
</dbReference>
<comment type="caution">
    <text evidence="8">The sequence shown here is derived from an EMBL/GenBank/DDBJ whole genome shotgun (WGS) entry which is preliminary data.</text>
</comment>
<proteinExistence type="inferred from homology"/>
<reference evidence="8 9" key="1">
    <citation type="submission" date="2022-03" db="EMBL/GenBank/DDBJ databases">
        <title>Parabacteroides sp. nov. isolated from swine feces.</title>
        <authorList>
            <person name="Bak J.E."/>
        </authorList>
    </citation>
    <scope>NUCLEOTIDE SEQUENCE [LARGE SCALE GENOMIC DNA]</scope>
    <source>
        <strain evidence="8 9">AGMB00274</strain>
    </source>
</reference>
<accession>A0ABT0BZ98</accession>
<evidence type="ECO:0000313" key="9">
    <source>
        <dbReference type="Proteomes" id="UP001165444"/>
    </source>
</evidence>
<dbReference type="PROSITE" id="PS50249">
    <property type="entry name" value="MPN"/>
    <property type="match status" value="1"/>
</dbReference>
<keyword evidence="2" id="KW-0479">Metal-binding</keyword>
<dbReference type="Gene3D" id="3.40.140.10">
    <property type="entry name" value="Cytidine Deaminase, domain 2"/>
    <property type="match status" value="1"/>
</dbReference>
<keyword evidence="3" id="KW-0378">Hydrolase</keyword>
<dbReference type="NCBIfam" id="TIGR00608">
    <property type="entry name" value="radc"/>
    <property type="match status" value="1"/>
</dbReference>
<evidence type="ECO:0000256" key="5">
    <source>
        <dbReference type="ARBA" id="ARBA00023049"/>
    </source>
</evidence>
<dbReference type="InterPro" id="IPR020891">
    <property type="entry name" value="UPF0758_CS"/>
</dbReference>
<dbReference type="PROSITE" id="PS01302">
    <property type="entry name" value="UPF0758"/>
    <property type="match status" value="1"/>
</dbReference>
<evidence type="ECO:0000256" key="6">
    <source>
        <dbReference type="RuleBase" id="RU003797"/>
    </source>
</evidence>
<comment type="similarity">
    <text evidence="6">Belongs to the UPF0758 family.</text>
</comment>
<evidence type="ECO:0000256" key="1">
    <source>
        <dbReference type="ARBA" id="ARBA00022670"/>
    </source>
</evidence>
<dbReference type="CDD" id="cd08071">
    <property type="entry name" value="MPN_DUF2466"/>
    <property type="match status" value="1"/>
</dbReference>
<protein>
    <submittedName>
        <fullName evidence="8">DNA repair protein RadC</fullName>
    </submittedName>
</protein>
<sequence>MKKLTIKDWAEDDRPREKVLLRGITSLSNAELLAILIGSGNNDESAIQLSQRILNTVNNNLYALGKLSLSDQTTGFKGIGVAKGVTILAALELGRRRREAEPAVRLQITCSRDVYDLFFPLLADLPHEEFWVAYLNRSNRVIDKVKLSQGGVSETVADIKILLKGALNLLASGMVLCHNHPSGTLRPSSADDQLTRRIQQAAKLLDIQVVDHLILAENRYYSYADEGRLH</sequence>
<evidence type="ECO:0000256" key="2">
    <source>
        <dbReference type="ARBA" id="ARBA00022723"/>
    </source>
</evidence>
<dbReference type="InterPro" id="IPR037518">
    <property type="entry name" value="MPN"/>
</dbReference>
<evidence type="ECO:0000259" key="7">
    <source>
        <dbReference type="PROSITE" id="PS50249"/>
    </source>
</evidence>
<keyword evidence="9" id="KW-1185">Reference proteome</keyword>
<dbReference type="RefSeq" id="WP_243323814.1">
    <property type="nucleotide sequence ID" value="NZ_JAKZMM010000010.1"/>
</dbReference>
<evidence type="ECO:0000256" key="3">
    <source>
        <dbReference type="ARBA" id="ARBA00022801"/>
    </source>
</evidence>
<organism evidence="8 9">
    <name type="scientific">Parabacteroides faecalis</name>
    <dbReference type="NCBI Taxonomy" id="2924040"/>
    <lineage>
        <taxon>Bacteria</taxon>
        <taxon>Pseudomonadati</taxon>
        <taxon>Bacteroidota</taxon>
        <taxon>Bacteroidia</taxon>
        <taxon>Bacteroidales</taxon>
        <taxon>Tannerellaceae</taxon>
        <taxon>Parabacteroides</taxon>
    </lineage>
</organism>
<feature type="domain" description="MPN" evidence="7">
    <location>
        <begin position="107"/>
        <end position="229"/>
    </location>
</feature>
<dbReference type="Pfam" id="PF04002">
    <property type="entry name" value="RadC"/>
    <property type="match status" value="1"/>
</dbReference>
<name>A0ABT0BZ98_9BACT</name>
<dbReference type="Proteomes" id="UP001165444">
    <property type="component" value="Unassembled WGS sequence"/>
</dbReference>
<gene>
    <name evidence="8" type="primary">radC</name>
    <name evidence="8" type="ORF">MUN53_05680</name>
</gene>
<keyword evidence="1" id="KW-0645">Protease</keyword>
<keyword evidence="5" id="KW-0482">Metalloprotease</keyword>
<evidence type="ECO:0000256" key="4">
    <source>
        <dbReference type="ARBA" id="ARBA00022833"/>
    </source>
</evidence>
<dbReference type="InterPro" id="IPR046778">
    <property type="entry name" value="UPF0758_N"/>
</dbReference>